<dbReference type="Pfam" id="PF12276">
    <property type="entry name" value="DUF3617"/>
    <property type="match status" value="1"/>
</dbReference>
<keyword evidence="5" id="KW-1185">Reference proteome</keyword>
<dbReference type="Proteomes" id="UP000276029">
    <property type="component" value="Unassembled WGS sequence"/>
</dbReference>
<evidence type="ECO:0000256" key="1">
    <source>
        <dbReference type="SAM" id="SignalP"/>
    </source>
</evidence>
<evidence type="ECO:0000313" key="4">
    <source>
        <dbReference type="Proteomes" id="UP000275727"/>
    </source>
</evidence>
<feature type="chain" id="PRO_5041944171" evidence="1">
    <location>
        <begin position="24"/>
        <end position="150"/>
    </location>
</feature>
<dbReference type="KEGG" id="smic:SmB9_24870"/>
<sequence>MMRTVKFILPILIAAGFPAGAEAASKSLWTTTGTIASVTGPGADAETQKTLKSMPINHTVCAAKMPGNSEIKSVIGAAFGTCKYSTFAVRVGRVTAKAQCTGGLYGDASIAFNGTFNGTTYYGSNTSVFKTSTGDLTVRSNISGKVGGSC</sequence>
<name>A0AAD1G1K4_SPHMI</name>
<gene>
    <name evidence="3" type="ORF">DFR51_1416</name>
    <name evidence="2" type="ORF">SmB9_24870</name>
</gene>
<dbReference type="EMBL" id="RBWX01000007">
    <property type="protein sequence ID" value="RKS91845.1"/>
    <property type="molecule type" value="Genomic_DNA"/>
</dbReference>
<dbReference type="Proteomes" id="UP000275727">
    <property type="component" value="Chromosome"/>
</dbReference>
<reference evidence="2 4" key="1">
    <citation type="submission" date="2018-06" db="EMBL/GenBank/DDBJ databases">
        <title>Complete Genome Sequence of the Microcystin-Degrading Bacterium Sphingosinicella microcystinivorans Strain B-9.</title>
        <authorList>
            <person name="Jin H."/>
            <person name="Nishizawa T."/>
            <person name="Guo Y."/>
            <person name="Nishizawa A."/>
            <person name="Park H."/>
            <person name="Kato H."/>
            <person name="Tsuji K."/>
            <person name="Harada K."/>
        </authorList>
    </citation>
    <scope>NUCLEOTIDE SEQUENCE [LARGE SCALE GENOMIC DNA]</scope>
    <source>
        <strain evidence="2 4">B9</strain>
    </source>
</reference>
<feature type="signal peptide" evidence="1">
    <location>
        <begin position="1"/>
        <end position="23"/>
    </location>
</feature>
<dbReference type="InterPro" id="IPR022061">
    <property type="entry name" value="DUF3617"/>
</dbReference>
<keyword evidence="1" id="KW-0732">Signal</keyword>
<proteinExistence type="predicted"/>
<dbReference type="EMBL" id="AP018711">
    <property type="protein sequence ID" value="BBE34829.1"/>
    <property type="molecule type" value="Genomic_DNA"/>
</dbReference>
<evidence type="ECO:0000313" key="2">
    <source>
        <dbReference type="EMBL" id="BBE34829.1"/>
    </source>
</evidence>
<evidence type="ECO:0000313" key="3">
    <source>
        <dbReference type="EMBL" id="RKS91845.1"/>
    </source>
</evidence>
<protein>
    <submittedName>
        <fullName evidence="3">Uncharacterized protein DUF3617</fullName>
    </submittedName>
</protein>
<accession>A0AAD1G1K4</accession>
<dbReference type="AlphaFoldDB" id="A0AAD1G1K4"/>
<evidence type="ECO:0000313" key="5">
    <source>
        <dbReference type="Proteomes" id="UP000276029"/>
    </source>
</evidence>
<organism evidence="2 4">
    <name type="scientific">Sphingosinicella microcystinivorans</name>
    <dbReference type="NCBI Taxonomy" id="335406"/>
    <lineage>
        <taxon>Bacteria</taxon>
        <taxon>Pseudomonadati</taxon>
        <taxon>Pseudomonadota</taxon>
        <taxon>Alphaproteobacteria</taxon>
        <taxon>Sphingomonadales</taxon>
        <taxon>Sphingosinicellaceae</taxon>
        <taxon>Sphingosinicella</taxon>
    </lineage>
</organism>
<dbReference type="RefSeq" id="WP_121048444.1">
    <property type="nucleotide sequence ID" value="NZ_AP018711.1"/>
</dbReference>
<reference evidence="3 5" key="2">
    <citation type="submission" date="2018-10" db="EMBL/GenBank/DDBJ databases">
        <title>Genomic Encyclopedia of Type Strains, Phase IV (KMG-IV): sequencing the most valuable type-strain genomes for metagenomic binning, comparative biology and taxonomic classification.</title>
        <authorList>
            <person name="Goeker M."/>
        </authorList>
    </citation>
    <scope>NUCLEOTIDE SEQUENCE [LARGE SCALE GENOMIC DNA]</scope>
    <source>
        <strain evidence="3 5">DSM 19791</strain>
    </source>
</reference>